<evidence type="ECO:0000259" key="1">
    <source>
        <dbReference type="Pfam" id="PF10090"/>
    </source>
</evidence>
<protein>
    <recommendedName>
        <fullName evidence="1">Histidine phosphotransferase ChpT C-terminal domain-containing protein</fullName>
    </recommendedName>
</protein>
<accession>A0A059FF37</accession>
<dbReference type="OrthoDB" id="9803702at2"/>
<organism evidence="2 3">
    <name type="scientific">Hyphomonas jannaschiana VP2</name>
    <dbReference type="NCBI Taxonomy" id="1280952"/>
    <lineage>
        <taxon>Bacteria</taxon>
        <taxon>Pseudomonadati</taxon>
        <taxon>Pseudomonadota</taxon>
        <taxon>Alphaproteobacteria</taxon>
        <taxon>Hyphomonadales</taxon>
        <taxon>Hyphomonadaceae</taxon>
        <taxon>Hyphomonas</taxon>
    </lineage>
</organism>
<dbReference type="RefSeq" id="WP_035580265.1">
    <property type="nucleotide sequence ID" value="NZ_ARYJ01000004.1"/>
</dbReference>
<dbReference type="AlphaFoldDB" id="A0A059FF37"/>
<dbReference type="Gene3D" id="3.30.565.10">
    <property type="entry name" value="Histidine kinase-like ATPase, C-terminal domain"/>
    <property type="match status" value="1"/>
</dbReference>
<reference evidence="2 3" key="1">
    <citation type="journal article" date="2014" name="Antonie Van Leeuwenhoek">
        <title>Hyphomonas beringensis sp. nov. and Hyphomonas chukchiensis sp. nov., isolated from surface seawater of the Bering Sea and Chukchi Sea.</title>
        <authorList>
            <person name="Li C."/>
            <person name="Lai Q."/>
            <person name="Li G."/>
            <person name="Dong C."/>
            <person name="Wang J."/>
            <person name="Liao Y."/>
            <person name="Shao Z."/>
        </authorList>
    </citation>
    <scope>NUCLEOTIDE SEQUENCE [LARGE SCALE GENOMIC DNA]</scope>
    <source>
        <strain evidence="2 3">VP2</strain>
    </source>
</reference>
<gene>
    <name evidence="2" type="ORF">HJA_07397</name>
</gene>
<dbReference type="Pfam" id="PF10090">
    <property type="entry name" value="HPTransfase"/>
    <property type="match status" value="1"/>
</dbReference>
<dbReference type="STRING" id="1280952.HJA_07397"/>
<evidence type="ECO:0000313" key="3">
    <source>
        <dbReference type="Proteomes" id="UP000024816"/>
    </source>
</evidence>
<dbReference type="InterPro" id="IPR018762">
    <property type="entry name" value="ChpT_C"/>
</dbReference>
<sequence length="215" mass="23192">MSSIDPARLSAYVASRICHDLVSPVSSVTNALDLMSEPGDHEMKEQAEALLHDGAEKAAARIQFLRYAFGSIGLNAGAADIHEARKITEAFIKSHKPSVEWDIQADHLSFSHVRLMMNLVMMAVESLPRGGVVSVRIRSEAGGLTITLTAKGDRARLKSEVTAAIEGTEPEEGWRAENIQSLFTKMISDGLDGELTAKSSDGQVIFMVTGLRAEG</sequence>
<dbReference type="eggNOG" id="COG5385">
    <property type="taxonomic scope" value="Bacteria"/>
</dbReference>
<keyword evidence="3" id="KW-1185">Reference proteome</keyword>
<dbReference type="EMBL" id="ARYJ01000004">
    <property type="protein sequence ID" value="KCZ89103.1"/>
    <property type="molecule type" value="Genomic_DNA"/>
</dbReference>
<feature type="domain" description="Histidine phosphotransferase ChpT C-terminal" evidence="1">
    <location>
        <begin position="82"/>
        <end position="201"/>
    </location>
</feature>
<dbReference type="PATRIC" id="fig|1280952.3.peg.1467"/>
<dbReference type="Proteomes" id="UP000024816">
    <property type="component" value="Unassembled WGS sequence"/>
</dbReference>
<comment type="caution">
    <text evidence="2">The sequence shown here is derived from an EMBL/GenBank/DDBJ whole genome shotgun (WGS) entry which is preliminary data.</text>
</comment>
<proteinExistence type="predicted"/>
<dbReference type="InterPro" id="IPR036890">
    <property type="entry name" value="HATPase_C_sf"/>
</dbReference>
<evidence type="ECO:0000313" key="2">
    <source>
        <dbReference type="EMBL" id="KCZ89103.1"/>
    </source>
</evidence>
<dbReference type="Gene3D" id="1.10.287.130">
    <property type="match status" value="1"/>
</dbReference>
<name>A0A059FF37_9PROT</name>